<reference evidence="4" key="1">
    <citation type="journal article" date="2023" name="Mol. Phylogenet. Evol.">
        <title>Genome-scale phylogeny and comparative genomics of the fungal order Sordariales.</title>
        <authorList>
            <person name="Hensen N."/>
            <person name="Bonometti L."/>
            <person name="Westerberg I."/>
            <person name="Brannstrom I.O."/>
            <person name="Guillou S."/>
            <person name="Cros-Aarteil S."/>
            <person name="Calhoun S."/>
            <person name="Haridas S."/>
            <person name="Kuo A."/>
            <person name="Mondo S."/>
            <person name="Pangilinan J."/>
            <person name="Riley R."/>
            <person name="LaButti K."/>
            <person name="Andreopoulos B."/>
            <person name="Lipzen A."/>
            <person name="Chen C."/>
            <person name="Yan M."/>
            <person name="Daum C."/>
            <person name="Ng V."/>
            <person name="Clum A."/>
            <person name="Steindorff A."/>
            <person name="Ohm R.A."/>
            <person name="Martin F."/>
            <person name="Silar P."/>
            <person name="Natvig D.O."/>
            <person name="Lalanne C."/>
            <person name="Gautier V."/>
            <person name="Ament-Velasquez S.L."/>
            <person name="Kruys A."/>
            <person name="Hutchinson M.I."/>
            <person name="Powell A.J."/>
            <person name="Barry K."/>
            <person name="Miller A.N."/>
            <person name="Grigoriev I.V."/>
            <person name="Debuchy R."/>
            <person name="Gladieux P."/>
            <person name="Hiltunen Thoren M."/>
            <person name="Johannesson H."/>
        </authorList>
    </citation>
    <scope>NUCLEOTIDE SEQUENCE</scope>
    <source>
        <strain evidence="4">PSN243</strain>
    </source>
</reference>
<protein>
    <recommendedName>
        <fullName evidence="3">Zn(2)-C6 fungal-type domain-containing protein</fullName>
    </recommendedName>
</protein>
<feature type="domain" description="Zn(2)-C6 fungal-type" evidence="3">
    <location>
        <begin position="25"/>
        <end position="57"/>
    </location>
</feature>
<evidence type="ECO:0000313" key="4">
    <source>
        <dbReference type="EMBL" id="KAK4447490.1"/>
    </source>
</evidence>
<name>A0AAV9GG89_9PEZI</name>
<dbReference type="EMBL" id="MU865949">
    <property type="protein sequence ID" value="KAK4447490.1"/>
    <property type="molecule type" value="Genomic_DNA"/>
</dbReference>
<accession>A0AAV9GG89</accession>
<reference evidence="4" key="2">
    <citation type="submission" date="2023-05" db="EMBL/GenBank/DDBJ databases">
        <authorList>
            <consortium name="Lawrence Berkeley National Laboratory"/>
            <person name="Steindorff A."/>
            <person name="Hensen N."/>
            <person name="Bonometti L."/>
            <person name="Westerberg I."/>
            <person name="Brannstrom I.O."/>
            <person name="Guillou S."/>
            <person name="Cros-Aarteil S."/>
            <person name="Calhoun S."/>
            <person name="Haridas S."/>
            <person name="Kuo A."/>
            <person name="Mondo S."/>
            <person name="Pangilinan J."/>
            <person name="Riley R."/>
            <person name="Labutti K."/>
            <person name="Andreopoulos B."/>
            <person name="Lipzen A."/>
            <person name="Chen C."/>
            <person name="Yanf M."/>
            <person name="Daum C."/>
            <person name="Ng V."/>
            <person name="Clum A."/>
            <person name="Ohm R."/>
            <person name="Martin F."/>
            <person name="Silar P."/>
            <person name="Natvig D."/>
            <person name="Lalanne C."/>
            <person name="Gautier V."/>
            <person name="Ament-Velasquez S.L."/>
            <person name="Kruys A."/>
            <person name="Hutchinson M.I."/>
            <person name="Powell A.J."/>
            <person name="Barry K."/>
            <person name="Miller A.N."/>
            <person name="Grigoriev I.V."/>
            <person name="Debuchy R."/>
            <person name="Gladieux P."/>
            <person name="Thoren M.H."/>
            <person name="Johannesson H."/>
        </authorList>
    </citation>
    <scope>NUCLEOTIDE SEQUENCE</scope>
    <source>
        <strain evidence="4">PSN243</strain>
    </source>
</reference>
<evidence type="ECO:0000256" key="1">
    <source>
        <dbReference type="ARBA" id="ARBA00023242"/>
    </source>
</evidence>
<keyword evidence="5" id="KW-1185">Reference proteome</keyword>
<feature type="compositionally biased region" description="Low complexity" evidence="2">
    <location>
        <begin position="140"/>
        <end position="172"/>
    </location>
</feature>
<dbReference type="InterPro" id="IPR036864">
    <property type="entry name" value="Zn2-C6_fun-type_DNA-bd_sf"/>
</dbReference>
<gene>
    <name evidence="4" type="ORF">QBC34DRAFT_409527</name>
</gene>
<comment type="caution">
    <text evidence="4">The sequence shown here is derived from an EMBL/GenBank/DDBJ whole genome shotgun (WGS) entry which is preliminary data.</text>
</comment>
<dbReference type="GO" id="GO:0000981">
    <property type="term" value="F:DNA-binding transcription factor activity, RNA polymerase II-specific"/>
    <property type="evidence" value="ECO:0007669"/>
    <property type="project" value="InterPro"/>
</dbReference>
<dbReference type="Proteomes" id="UP001321760">
    <property type="component" value="Unassembled WGS sequence"/>
</dbReference>
<dbReference type="AlphaFoldDB" id="A0AAV9GG89"/>
<evidence type="ECO:0000259" key="3">
    <source>
        <dbReference type="PROSITE" id="PS50048"/>
    </source>
</evidence>
<dbReference type="SMART" id="SM00066">
    <property type="entry name" value="GAL4"/>
    <property type="match status" value="1"/>
</dbReference>
<dbReference type="SUPFAM" id="SSF57701">
    <property type="entry name" value="Zn2/Cys6 DNA-binding domain"/>
    <property type="match status" value="1"/>
</dbReference>
<dbReference type="GO" id="GO:0008270">
    <property type="term" value="F:zinc ion binding"/>
    <property type="evidence" value="ECO:0007669"/>
    <property type="project" value="InterPro"/>
</dbReference>
<proteinExistence type="predicted"/>
<keyword evidence="1" id="KW-0539">Nucleus</keyword>
<dbReference type="CDD" id="cd00067">
    <property type="entry name" value="GAL4"/>
    <property type="match status" value="1"/>
</dbReference>
<dbReference type="InterPro" id="IPR001138">
    <property type="entry name" value="Zn2Cys6_DnaBD"/>
</dbReference>
<dbReference type="Gene3D" id="4.10.240.10">
    <property type="entry name" value="Zn(2)-C6 fungal-type DNA-binding domain"/>
    <property type="match status" value="1"/>
</dbReference>
<evidence type="ECO:0000256" key="2">
    <source>
        <dbReference type="SAM" id="MobiDB-lite"/>
    </source>
</evidence>
<sequence>METALDANAPNEGGPVVPRPRITNACEACRSAKVKCQASNQLGICKRCLDSKRECVFKTGPRTRRPRQSKRYVFSYFTLPLNQCCVVPPTPDPYNPPKIDTHRDPTPQHLLPSLHPQVPPKHSQSTSPCPQNNPSPPPSTNSASPTKASSAPSSRAYPPAPTTSTTMPMTST</sequence>
<dbReference type="Pfam" id="PF00172">
    <property type="entry name" value="Zn_clus"/>
    <property type="match status" value="1"/>
</dbReference>
<dbReference type="PROSITE" id="PS50048">
    <property type="entry name" value="ZN2_CY6_FUNGAL_2"/>
    <property type="match status" value="1"/>
</dbReference>
<evidence type="ECO:0000313" key="5">
    <source>
        <dbReference type="Proteomes" id="UP001321760"/>
    </source>
</evidence>
<dbReference type="PROSITE" id="PS00463">
    <property type="entry name" value="ZN2_CY6_FUNGAL_1"/>
    <property type="match status" value="1"/>
</dbReference>
<feature type="region of interest" description="Disordered" evidence="2">
    <location>
        <begin position="90"/>
        <end position="172"/>
    </location>
</feature>
<organism evidence="4 5">
    <name type="scientific">Podospora aff. communis PSN243</name>
    <dbReference type="NCBI Taxonomy" id="3040156"/>
    <lineage>
        <taxon>Eukaryota</taxon>
        <taxon>Fungi</taxon>
        <taxon>Dikarya</taxon>
        <taxon>Ascomycota</taxon>
        <taxon>Pezizomycotina</taxon>
        <taxon>Sordariomycetes</taxon>
        <taxon>Sordariomycetidae</taxon>
        <taxon>Sordariales</taxon>
        <taxon>Podosporaceae</taxon>
        <taxon>Podospora</taxon>
    </lineage>
</organism>